<reference evidence="1 2" key="1">
    <citation type="submission" date="2023-06" db="EMBL/GenBank/DDBJ databases">
        <title>Alkalimonas sp., MEB004 an alkaliphilic bacterium isolated from Lonar Lake, India.</title>
        <authorList>
            <person name="Joshi A."/>
            <person name="Thite S."/>
        </authorList>
    </citation>
    <scope>NUCLEOTIDE SEQUENCE [LARGE SCALE GENOMIC DNA]</scope>
    <source>
        <strain evidence="1 2">MEB004</strain>
    </source>
</reference>
<dbReference type="EMBL" id="JAUGZK010000010">
    <property type="protein sequence ID" value="MEE2025212.1"/>
    <property type="molecule type" value="Genomic_DNA"/>
</dbReference>
<organism evidence="1 2">
    <name type="scientific">Alkalimonas mucilaginosa</name>
    <dbReference type="NCBI Taxonomy" id="3057676"/>
    <lineage>
        <taxon>Bacteria</taxon>
        <taxon>Pseudomonadati</taxon>
        <taxon>Pseudomonadota</taxon>
        <taxon>Gammaproteobacteria</taxon>
        <taxon>Alkalimonas</taxon>
    </lineage>
</organism>
<proteinExistence type="predicted"/>
<evidence type="ECO:0000313" key="2">
    <source>
        <dbReference type="Proteomes" id="UP001339167"/>
    </source>
</evidence>
<gene>
    <name evidence="1" type="ORF">QWF21_13245</name>
</gene>
<protein>
    <submittedName>
        <fullName evidence="1">Uncharacterized protein</fullName>
    </submittedName>
</protein>
<dbReference type="RefSeq" id="WP_330088527.1">
    <property type="nucleotide sequence ID" value="NZ_JAUGZK010000010.1"/>
</dbReference>
<accession>A0ABU7JHP5</accession>
<comment type="caution">
    <text evidence="1">The sequence shown here is derived from an EMBL/GenBank/DDBJ whole genome shotgun (WGS) entry which is preliminary data.</text>
</comment>
<name>A0ABU7JHP5_9GAMM</name>
<dbReference type="Proteomes" id="UP001339167">
    <property type="component" value="Unassembled WGS sequence"/>
</dbReference>
<evidence type="ECO:0000313" key="1">
    <source>
        <dbReference type="EMBL" id="MEE2025212.1"/>
    </source>
</evidence>
<sequence length="113" mass="12698">MLNDSYTAYIFTGLVTEARLEKVNGNYVSIEIEIKVEERFKGISAETLTFTAGQSKFTASCGGPISVGSRYVFASSKEGAIFSCTSRPIDRYEIDNHTRRLLQDYRNFASLYN</sequence>
<keyword evidence="2" id="KW-1185">Reference proteome</keyword>